<evidence type="ECO:0008006" key="5">
    <source>
        <dbReference type="Google" id="ProtNLM"/>
    </source>
</evidence>
<accession>A0A8H6YL28</accession>
<evidence type="ECO:0000313" key="3">
    <source>
        <dbReference type="EMBL" id="KAF7360231.1"/>
    </source>
</evidence>
<organism evidence="3 4">
    <name type="scientific">Mycena venus</name>
    <dbReference type="NCBI Taxonomy" id="2733690"/>
    <lineage>
        <taxon>Eukaryota</taxon>
        <taxon>Fungi</taxon>
        <taxon>Dikarya</taxon>
        <taxon>Basidiomycota</taxon>
        <taxon>Agaricomycotina</taxon>
        <taxon>Agaricomycetes</taxon>
        <taxon>Agaricomycetidae</taxon>
        <taxon>Agaricales</taxon>
        <taxon>Marasmiineae</taxon>
        <taxon>Mycenaceae</taxon>
        <taxon>Mycena</taxon>
    </lineage>
</organism>
<reference evidence="3" key="1">
    <citation type="submission" date="2020-05" db="EMBL/GenBank/DDBJ databases">
        <title>Mycena genomes resolve the evolution of fungal bioluminescence.</title>
        <authorList>
            <person name="Tsai I.J."/>
        </authorList>
    </citation>
    <scope>NUCLEOTIDE SEQUENCE</scope>
    <source>
        <strain evidence="3">CCC161011</strain>
    </source>
</reference>
<name>A0A8H6YL28_9AGAR</name>
<dbReference type="EMBL" id="JACAZI010000005">
    <property type="protein sequence ID" value="KAF7360231.1"/>
    <property type="molecule type" value="Genomic_DNA"/>
</dbReference>
<keyword evidence="2" id="KW-0812">Transmembrane</keyword>
<feature type="compositionally biased region" description="Basic residues" evidence="1">
    <location>
        <begin position="114"/>
        <end position="124"/>
    </location>
</feature>
<feature type="region of interest" description="Disordered" evidence="1">
    <location>
        <begin position="104"/>
        <end position="124"/>
    </location>
</feature>
<evidence type="ECO:0000313" key="4">
    <source>
        <dbReference type="Proteomes" id="UP000620124"/>
    </source>
</evidence>
<feature type="transmembrane region" description="Helical" evidence="2">
    <location>
        <begin position="29"/>
        <end position="54"/>
    </location>
</feature>
<gene>
    <name evidence="3" type="ORF">MVEN_00751900</name>
</gene>
<evidence type="ECO:0000256" key="2">
    <source>
        <dbReference type="SAM" id="Phobius"/>
    </source>
</evidence>
<keyword evidence="2" id="KW-1133">Transmembrane helix</keyword>
<keyword evidence="4" id="KW-1185">Reference proteome</keyword>
<proteinExistence type="predicted"/>
<evidence type="ECO:0000256" key="1">
    <source>
        <dbReference type="SAM" id="MobiDB-lite"/>
    </source>
</evidence>
<dbReference type="Proteomes" id="UP000620124">
    <property type="component" value="Unassembled WGS sequence"/>
</dbReference>
<comment type="caution">
    <text evidence="3">The sequence shown here is derived from an EMBL/GenBank/DDBJ whole genome shotgun (WGS) entry which is preliminary data.</text>
</comment>
<keyword evidence="2" id="KW-0472">Membrane</keyword>
<sequence>MANSYKSAGPVSTFLSSLSLPDLNSATHLLLSATMHCASAVVFALFFTSLVAAAPVTPLASSASVSDIATQTTAAANMAVPAGPAGDILSAVAMAEQSEIYSHVPEVHSSAEKIRRRSFRRRHP</sequence>
<protein>
    <recommendedName>
        <fullName evidence="5">Transmembrane protein</fullName>
    </recommendedName>
</protein>
<dbReference type="AlphaFoldDB" id="A0A8H6YL28"/>
<dbReference type="OrthoDB" id="3060459at2759"/>